<organism evidence="2 3">
    <name type="scientific">Dreissena polymorpha</name>
    <name type="common">Zebra mussel</name>
    <name type="synonym">Mytilus polymorpha</name>
    <dbReference type="NCBI Taxonomy" id="45954"/>
    <lineage>
        <taxon>Eukaryota</taxon>
        <taxon>Metazoa</taxon>
        <taxon>Spiralia</taxon>
        <taxon>Lophotrochozoa</taxon>
        <taxon>Mollusca</taxon>
        <taxon>Bivalvia</taxon>
        <taxon>Autobranchia</taxon>
        <taxon>Heteroconchia</taxon>
        <taxon>Euheterodonta</taxon>
        <taxon>Imparidentia</taxon>
        <taxon>Neoheterodontei</taxon>
        <taxon>Myida</taxon>
        <taxon>Dreissenoidea</taxon>
        <taxon>Dreissenidae</taxon>
        <taxon>Dreissena</taxon>
    </lineage>
</organism>
<accession>A0A9D4RG53</accession>
<evidence type="ECO:0000313" key="3">
    <source>
        <dbReference type="Proteomes" id="UP000828390"/>
    </source>
</evidence>
<evidence type="ECO:0000256" key="1">
    <source>
        <dbReference type="SAM" id="MobiDB-lite"/>
    </source>
</evidence>
<feature type="region of interest" description="Disordered" evidence="1">
    <location>
        <begin position="23"/>
        <end position="60"/>
    </location>
</feature>
<evidence type="ECO:0000313" key="2">
    <source>
        <dbReference type="EMBL" id="KAH3867059.1"/>
    </source>
</evidence>
<name>A0A9D4RG53_DREPO</name>
<dbReference type="EMBL" id="JAIWYP010000002">
    <property type="protein sequence ID" value="KAH3867059.1"/>
    <property type="molecule type" value="Genomic_DNA"/>
</dbReference>
<dbReference type="AlphaFoldDB" id="A0A9D4RG53"/>
<gene>
    <name evidence="2" type="ORF">DPMN_030184</name>
</gene>
<sequence length="60" mass="6202">MTFYAHILSPVFPQQGSPFISSAPTLSGSIQSPRGLTRSKTNMGKAVNGKDNGHAANGNG</sequence>
<feature type="compositionally biased region" description="Polar residues" evidence="1">
    <location>
        <begin position="23"/>
        <end position="42"/>
    </location>
</feature>
<keyword evidence="3" id="KW-1185">Reference proteome</keyword>
<reference evidence="2" key="1">
    <citation type="journal article" date="2019" name="bioRxiv">
        <title>The Genome of the Zebra Mussel, Dreissena polymorpha: A Resource for Invasive Species Research.</title>
        <authorList>
            <person name="McCartney M.A."/>
            <person name="Auch B."/>
            <person name="Kono T."/>
            <person name="Mallez S."/>
            <person name="Zhang Y."/>
            <person name="Obille A."/>
            <person name="Becker A."/>
            <person name="Abrahante J.E."/>
            <person name="Garbe J."/>
            <person name="Badalamenti J.P."/>
            <person name="Herman A."/>
            <person name="Mangelson H."/>
            <person name="Liachko I."/>
            <person name="Sullivan S."/>
            <person name="Sone E.D."/>
            <person name="Koren S."/>
            <person name="Silverstein K.A.T."/>
            <person name="Beckman K.B."/>
            <person name="Gohl D.M."/>
        </authorList>
    </citation>
    <scope>NUCLEOTIDE SEQUENCE</scope>
    <source>
        <strain evidence="2">Duluth1</strain>
        <tissue evidence="2">Whole animal</tissue>
    </source>
</reference>
<proteinExistence type="predicted"/>
<dbReference type="Proteomes" id="UP000828390">
    <property type="component" value="Unassembled WGS sequence"/>
</dbReference>
<reference evidence="2" key="2">
    <citation type="submission" date="2020-11" db="EMBL/GenBank/DDBJ databases">
        <authorList>
            <person name="McCartney M.A."/>
            <person name="Auch B."/>
            <person name="Kono T."/>
            <person name="Mallez S."/>
            <person name="Becker A."/>
            <person name="Gohl D.M."/>
            <person name="Silverstein K.A.T."/>
            <person name="Koren S."/>
            <person name="Bechman K.B."/>
            <person name="Herman A."/>
            <person name="Abrahante J.E."/>
            <person name="Garbe J."/>
        </authorList>
    </citation>
    <scope>NUCLEOTIDE SEQUENCE</scope>
    <source>
        <strain evidence="2">Duluth1</strain>
        <tissue evidence="2">Whole animal</tissue>
    </source>
</reference>
<comment type="caution">
    <text evidence="2">The sequence shown here is derived from an EMBL/GenBank/DDBJ whole genome shotgun (WGS) entry which is preliminary data.</text>
</comment>
<protein>
    <submittedName>
        <fullName evidence="2">Uncharacterized protein</fullName>
    </submittedName>
</protein>